<dbReference type="InterPro" id="IPR011006">
    <property type="entry name" value="CheY-like_superfamily"/>
</dbReference>
<keyword evidence="3" id="KW-0804">Transcription</keyword>
<dbReference type="SMART" id="SM00421">
    <property type="entry name" value="HTH_LUXR"/>
    <property type="match status" value="1"/>
</dbReference>
<keyword evidence="8" id="KW-1185">Reference proteome</keyword>
<organism evidence="7 8">
    <name type="scientific">Cupriavidus agavae</name>
    <dbReference type="NCBI Taxonomy" id="1001822"/>
    <lineage>
        <taxon>Bacteria</taxon>
        <taxon>Pseudomonadati</taxon>
        <taxon>Pseudomonadota</taxon>
        <taxon>Betaproteobacteria</taxon>
        <taxon>Burkholderiales</taxon>
        <taxon>Burkholderiaceae</taxon>
        <taxon>Cupriavidus</taxon>
    </lineage>
</organism>
<evidence type="ECO:0000259" key="5">
    <source>
        <dbReference type="PROSITE" id="PS50043"/>
    </source>
</evidence>
<dbReference type="OrthoDB" id="9802186at2"/>
<dbReference type="InterPro" id="IPR036388">
    <property type="entry name" value="WH-like_DNA-bd_sf"/>
</dbReference>
<evidence type="ECO:0000256" key="3">
    <source>
        <dbReference type="ARBA" id="ARBA00023163"/>
    </source>
</evidence>
<evidence type="ECO:0000256" key="2">
    <source>
        <dbReference type="ARBA" id="ARBA00023125"/>
    </source>
</evidence>
<dbReference type="InterPro" id="IPR016032">
    <property type="entry name" value="Sig_transdc_resp-reg_C-effctor"/>
</dbReference>
<feature type="domain" description="HTH luxR-type" evidence="5">
    <location>
        <begin position="154"/>
        <end position="219"/>
    </location>
</feature>
<dbReference type="PANTHER" id="PTHR44688:SF16">
    <property type="entry name" value="DNA-BINDING TRANSCRIPTIONAL ACTIVATOR DEVR_DOSR"/>
    <property type="match status" value="1"/>
</dbReference>
<dbReference type="GO" id="GO:0003677">
    <property type="term" value="F:DNA binding"/>
    <property type="evidence" value="ECO:0007669"/>
    <property type="project" value="UniProtKB-KW"/>
</dbReference>
<feature type="modified residue" description="4-aspartylphosphate" evidence="4">
    <location>
        <position position="72"/>
    </location>
</feature>
<dbReference type="RefSeq" id="WP_130394002.1">
    <property type="nucleotide sequence ID" value="NZ_SGXM01000014.1"/>
</dbReference>
<gene>
    <name evidence="7" type="ORF">EV147_5119</name>
</gene>
<name>A0A4Q7RBK6_9BURK</name>
<comment type="caution">
    <text evidence="7">The sequence shown here is derived from an EMBL/GenBank/DDBJ whole genome shotgun (WGS) entry which is preliminary data.</text>
</comment>
<evidence type="ECO:0000313" key="8">
    <source>
        <dbReference type="Proteomes" id="UP000291078"/>
    </source>
</evidence>
<accession>A0A4Q7RBK6</accession>
<dbReference type="Pfam" id="PF00072">
    <property type="entry name" value="Response_reg"/>
    <property type="match status" value="1"/>
</dbReference>
<dbReference type="SUPFAM" id="SSF52172">
    <property type="entry name" value="CheY-like"/>
    <property type="match status" value="1"/>
</dbReference>
<dbReference type="GO" id="GO:0006355">
    <property type="term" value="P:regulation of DNA-templated transcription"/>
    <property type="evidence" value="ECO:0007669"/>
    <property type="project" value="InterPro"/>
</dbReference>
<dbReference type="PROSITE" id="PS50110">
    <property type="entry name" value="RESPONSE_REGULATORY"/>
    <property type="match status" value="1"/>
</dbReference>
<dbReference type="EMBL" id="SGXM01000014">
    <property type="protein sequence ID" value="RZT29022.1"/>
    <property type="molecule type" value="Genomic_DNA"/>
</dbReference>
<dbReference type="InterPro" id="IPR000792">
    <property type="entry name" value="Tscrpt_reg_LuxR_C"/>
</dbReference>
<dbReference type="Gene3D" id="1.10.10.10">
    <property type="entry name" value="Winged helix-like DNA-binding domain superfamily/Winged helix DNA-binding domain"/>
    <property type="match status" value="1"/>
</dbReference>
<dbReference type="PRINTS" id="PR00038">
    <property type="entry name" value="HTHLUXR"/>
</dbReference>
<dbReference type="Pfam" id="PF00196">
    <property type="entry name" value="GerE"/>
    <property type="match status" value="1"/>
</dbReference>
<keyword evidence="1" id="KW-0805">Transcription regulation</keyword>
<keyword evidence="2" id="KW-0238">DNA-binding</keyword>
<reference evidence="7 8" key="1">
    <citation type="journal article" date="2015" name="Stand. Genomic Sci.">
        <title>Genomic Encyclopedia of Bacterial and Archaeal Type Strains, Phase III: the genomes of soil and plant-associated and newly described type strains.</title>
        <authorList>
            <person name="Whitman W.B."/>
            <person name="Woyke T."/>
            <person name="Klenk H.P."/>
            <person name="Zhou Y."/>
            <person name="Lilburn T.G."/>
            <person name="Beck B.J."/>
            <person name="De Vos P."/>
            <person name="Vandamme P."/>
            <person name="Eisen J.A."/>
            <person name="Garrity G."/>
            <person name="Hugenholtz P."/>
            <person name="Kyrpides N.C."/>
        </authorList>
    </citation>
    <scope>NUCLEOTIDE SEQUENCE [LARGE SCALE GENOMIC DNA]</scope>
    <source>
        <strain evidence="7 8">ASC-9842</strain>
    </source>
</reference>
<keyword evidence="4" id="KW-0597">Phosphoprotein</keyword>
<evidence type="ECO:0000313" key="7">
    <source>
        <dbReference type="EMBL" id="RZT29022.1"/>
    </source>
</evidence>
<dbReference type="Gene3D" id="3.40.50.2300">
    <property type="match status" value="1"/>
</dbReference>
<dbReference type="InterPro" id="IPR001789">
    <property type="entry name" value="Sig_transdc_resp-reg_receiver"/>
</dbReference>
<evidence type="ECO:0000259" key="6">
    <source>
        <dbReference type="PROSITE" id="PS50110"/>
    </source>
</evidence>
<dbReference type="PANTHER" id="PTHR44688">
    <property type="entry name" value="DNA-BINDING TRANSCRIPTIONAL ACTIVATOR DEVR_DOSR"/>
    <property type="match status" value="1"/>
</dbReference>
<dbReference type="PROSITE" id="PS50043">
    <property type="entry name" value="HTH_LUXR_2"/>
    <property type="match status" value="1"/>
</dbReference>
<dbReference type="SMART" id="SM00448">
    <property type="entry name" value="REC"/>
    <property type="match status" value="1"/>
</dbReference>
<protein>
    <submittedName>
        <fullName evidence="7">LuxR family two component transcriptional regulator</fullName>
    </submittedName>
</protein>
<evidence type="ECO:0000256" key="1">
    <source>
        <dbReference type="ARBA" id="ARBA00023015"/>
    </source>
</evidence>
<dbReference type="AlphaFoldDB" id="A0A4Q7RBK6"/>
<proteinExistence type="predicted"/>
<dbReference type="GO" id="GO:0000160">
    <property type="term" value="P:phosphorelay signal transduction system"/>
    <property type="evidence" value="ECO:0007669"/>
    <property type="project" value="InterPro"/>
</dbReference>
<sequence>MPATSHALKSAPASAVPRSVPRTVHIVDDDDLVRGALTTLLESLDLDVRAFASIPEFLEAPPVDGPSCLVLDVRLRGQSGLAFQRAIVDKGEPHMPIVFMSGHADIPMTVKAMKAGAVDFLAKPFREQDMIDAVIAALEHDARRLETEQSLRGLRAAWETLTLREREVLGHLAAGLVNKQIAAAMGVAEITAKIHRGHAMRKINARTVVEVVHKMQALAGEAGA</sequence>
<evidence type="ECO:0000256" key="4">
    <source>
        <dbReference type="PROSITE-ProRule" id="PRU00169"/>
    </source>
</evidence>
<dbReference type="SUPFAM" id="SSF46894">
    <property type="entry name" value="C-terminal effector domain of the bipartite response regulators"/>
    <property type="match status" value="1"/>
</dbReference>
<dbReference type="CDD" id="cd06170">
    <property type="entry name" value="LuxR_C_like"/>
    <property type="match status" value="1"/>
</dbReference>
<feature type="domain" description="Response regulatory" evidence="6">
    <location>
        <begin position="23"/>
        <end position="138"/>
    </location>
</feature>
<dbReference type="CDD" id="cd17537">
    <property type="entry name" value="REC_FixJ"/>
    <property type="match status" value="1"/>
</dbReference>
<dbReference type="Proteomes" id="UP000291078">
    <property type="component" value="Unassembled WGS sequence"/>
</dbReference>